<gene>
    <name evidence="1" type="ORF">Lcin_2208</name>
    <name evidence="2" type="ORF">NCTC12438_02227</name>
</gene>
<organism evidence="2 4">
    <name type="scientific">Legionella cincinnatiensis</name>
    <dbReference type="NCBI Taxonomy" id="28085"/>
    <lineage>
        <taxon>Bacteria</taxon>
        <taxon>Pseudomonadati</taxon>
        <taxon>Pseudomonadota</taxon>
        <taxon>Gammaproteobacteria</taxon>
        <taxon>Legionellales</taxon>
        <taxon>Legionellaceae</taxon>
        <taxon>Legionella</taxon>
    </lineage>
</organism>
<dbReference type="AlphaFoldDB" id="A0A378IL06"/>
<reference evidence="1 3" key="1">
    <citation type="submission" date="2015-11" db="EMBL/GenBank/DDBJ databases">
        <title>Genomic analysis of 38 Legionella species identifies large and diverse effector repertoires.</title>
        <authorList>
            <person name="Burstein D."/>
            <person name="Amaro F."/>
            <person name="Zusman T."/>
            <person name="Lifshitz Z."/>
            <person name="Cohen O."/>
            <person name="Gilbert J.A."/>
            <person name="Pupko T."/>
            <person name="Shuman H.A."/>
            <person name="Segal G."/>
        </authorList>
    </citation>
    <scope>NUCLEOTIDE SEQUENCE [LARGE SCALE GENOMIC DNA]</scope>
    <source>
        <strain evidence="1 3">CDC#72-OH-14</strain>
    </source>
</reference>
<dbReference type="EMBL" id="UGNX01000001">
    <property type="protein sequence ID" value="STX35610.1"/>
    <property type="molecule type" value="Genomic_DNA"/>
</dbReference>
<dbReference type="OrthoDB" id="5651586at2"/>
<protein>
    <submittedName>
        <fullName evidence="2">Uncharacterized protein</fullName>
    </submittedName>
</protein>
<dbReference type="Proteomes" id="UP000054854">
    <property type="component" value="Unassembled WGS sequence"/>
</dbReference>
<evidence type="ECO:0000313" key="2">
    <source>
        <dbReference type="EMBL" id="STX35610.1"/>
    </source>
</evidence>
<reference evidence="2 4" key="2">
    <citation type="submission" date="2018-06" db="EMBL/GenBank/DDBJ databases">
        <authorList>
            <consortium name="Pathogen Informatics"/>
            <person name="Doyle S."/>
        </authorList>
    </citation>
    <scope>NUCLEOTIDE SEQUENCE [LARGE SCALE GENOMIC DNA]</scope>
    <source>
        <strain evidence="2 4">NCTC12438</strain>
    </source>
</reference>
<name>A0A378IL06_9GAMM</name>
<evidence type="ECO:0000313" key="1">
    <source>
        <dbReference type="EMBL" id="KTC83521.1"/>
    </source>
</evidence>
<dbReference type="Proteomes" id="UP000255316">
    <property type="component" value="Unassembled WGS sequence"/>
</dbReference>
<evidence type="ECO:0000313" key="4">
    <source>
        <dbReference type="Proteomes" id="UP000255316"/>
    </source>
</evidence>
<sequence>MTNTRSKSDSQRESLIHKGTYRGEVECGPCKFDTVAIFNEIEKNHYNVNVSIKNKGSYSCPIKEYEGPAEVKDNGDGTLTAKGMVPYFKVEVEQTVPVVKTSDNSLSVVTSLFGLFKLNGHVKPETMRAISTNDQKEVTSGFGNKR</sequence>
<dbReference type="EMBL" id="LNXX01000042">
    <property type="protein sequence ID" value="KTC83521.1"/>
    <property type="molecule type" value="Genomic_DNA"/>
</dbReference>
<evidence type="ECO:0000313" key="3">
    <source>
        <dbReference type="Proteomes" id="UP000054854"/>
    </source>
</evidence>
<dbReference type="RefSeq" id="WP_058465360.1">
    <property type="nucleotide sequence ID" value="NZ_CAAAHQ010000005.1"/>
</dbReference>
<accession>A0A378IL06</accession>
<proteinExistence type="predicted"/>
<keyword evidence="3" id="KW-1185">Reference proteome</keyword>